<name>A0A815TXU0_ADIRI</name>
<keyword evidence="3" id="KW-1185">Reference proteome</keyword>
<dbReference type="Gene3D" id="3.90.228.10">
    <property type="match status" value="1"/>
</dbReference>
<feature type="transmembrane region" description="Helical" evidence="1">
    <location>
        <begin position="53"/>
        <end position="71"/>
    </location>
</feature>
<keyword evidence="1" id="KW-0472">Membrane</keyword>
<reference evidence="2" key="1">
    <citation type="submission" date="2021-02" db="EMBL/GenBank/DDBJ databases">
        <authorList>
            <person name="Nowell W R."/>
        </authorList>
    </citation>
    <scope>NUCLEOTIDE SEQUENCE</scope>
</reference>
<keyword evidence="1" id="KW-0812">Transmembrane</keyword>
<sequence>MSFYSWFYRSLFYFHLIISIFEFALTLTLIILVLHNPELFFQINHPDDEDWELISISYRIAILVLFLIGTIRTHYKPEFTGLELDFTMPTTPLSRKHKRYIPYHLLGDYRTENFGDKTCSAGSQCENRQLEHIFIFHFRGHNPQQRYFDILSSKNKKNIYIGFHQTNPSSAILIAHSDFMISTKYESTMIGHGVYFARSREGTDRKANRHGAFLCAEIYMGNVLRINPDQRNLYRGKNDWWEEYDTAYFCHTDPKLDEFCVKSPDQVLRWIVVIEKEFDERVNKYGLNIEFSDTKCGCF</sequence>
<evidence type="ECO:0000313" key="3">
    <source>
        <dbReference type="Proteomes" id="UP000663828"/>
    </source>
</evidence>
<dbReference type="EMBL" id="CAJNOR010004515">
    <property type="protein sequence ID" value="CAF1508239.1"/>
    <property type="molecule type" value="Genomic_DNA"/>
</dbReference>
<gene>
    <name evidence="2" type="ORF">XAT740_LOCUS40063</name>
</gene>
<dbReference type="Proteomes" id="UP000663828">
    <property type="component" value="Unassembled WGS sequence"/>
</dbReference>
<comment type="caution">
    <text evidence="2">The sequence shown here is derived from an EMBL/GenBank/DDBJ whole genome shotgun (WGS) entry which is preliminary data.</text>
</comment>
<proteinExistence type="predicted"/>
<dbReference type="AlphaFoldDB" id="A0A815TXU0"/>
<evidence type="ECO:0000313" key="2">
    <source>
        <dbReference type="EMBL" id="CAF1508239.1"/>
    </source>
</evidence>
<evidence type="ECO:0000256" key="1">
    <source>
        <dbReference type="SAM" id="Phobius"/>
    </source>
</evidence>
<feature type="transmembrane region" description="Helical" evidence="1">
    <location>
        <begin position="12"/>
        <end position="33"/>
    </location>
</feature>
<protein>
    <recommendedName>
        <fullName evidence="4">PARP catalytic domain-containing protein</fullName>
    </recommendedName>
</protein>
<evidence type="ECO:0008006" key="4">
    <source>
        <dbReference type="Google" id="ProtNLM"/>
    </source>
</evidence>
<organism evidence="2 3">
    <name type="scientific">Adineta ricciae</name>
    <name type="common">Rotifer</name>
    <dbReference type="NCBI Taxonomy" id="249248"/>
    <lineage>
        <taxon>Eukaryota</taxon>
        <taxon>Metazoa</taxon>
        <taxon>Spiralia</taxon>
        <taxon>Gnathifera</taxon>
        <taxon>Rotifera</taxon>
        <taxon>Eurotatoria</taxon>
        <taxon>Bdelloidea</taxon>
        <taxon>Adinetida</taxon>
        <taxon>Adinetidae</taxon>
        <taxon>Adineta</taxon>
    </lineage>
</organism>
<dbReference type="SUPFAM" id="SSF56399">
    <property type="entry name" value="ADP-ribosylation"/>
    <property type="match status" value="1"/>
</dbReference>
<accession>A0A815TXU0</accession>
<keyword evidence="1" id="KW-1133">Transmembrane helix</keyword>